<comment type="similarity">
    <text evidence="2">Belongs to the TRM6/GCD10 family.</text>
</comment>
<evidence type="ECO:0000256" key="7">
    <source>
        <dbReference type="SAM" id="MobiDB-lite"/>
    </source>
</evidence>
<name>A0AAW1THK0_9CHLO</name>
<feature type="compositionally biased region" description="Low complexity" evidence="7">
    <location>
        <begin position="261"/>
        <end position="276"/>
    </location>
</feature>
<evidence type="ECO:0000256" key="4">
    <source>
        <dbReference type="ARBA" id="ARBA00022694"/>
    </source>
</evidence>
<dbReference type="GO" id="GO:0005634">
    <property type="term" value="C:nucleus"/>
    <property type="evidence" value="ECO:0007669"/>
    <property type="project" value="UniProtKB-SubCell"/>
</dbReference>
<keyword evidence="4" id="KW-0819">tRNA processing</keyword>
<dbReference type="GO" id="GO:0030488">
    <property type="term" value="P:tRNA methylation"/>
    <property type="evidence" value="ECO:0007669"/>
    <property type="project" value="InterPro"/>
</dbReference>
<accession>A0AAW1THK0</accession>
<feature type="region of interest" description="Disordered" evidence="7">
    <location>
        <begin position="261"/>
        <end position="291"/>
    </location>
</feature>
<evidence type="ECO:0000256" key="6">
    <source>
        <dbReference type="ARBA" id="ARBA00032319"/>
    </source>
</evidence>
<keyword evidence="5" id="KW-0539">Nucleus</keyword>
<dbReference type="AlphaFoldDB" id="A0AAW1THK0"/>
<gene>
    <name evidence="8" type="ORF">WJX84_006192</name>
</gene>
<sequence length="358" mass="37969">MAASDSIHDGDFVILDVNGEKLSFVQITPKGKAKIGKAFVPAKALIGLPYGCLVEVTETGEGLRQVARDVPEQAEAPAGSVSRDNRELNDAGAANQQLTTEQIAELRGSGQGGAAIVAALASNSATYASKTEFSQEKYRKRKSRKYCIQATLVQPTARSICETMFLKGPGKIGNLRVDALALLLSFADIGPHSQALVWDTTGGLVTGAVGERMGGHGVVCSVYTGRSPGQDTMRLFNFPEHVRRSMHTALLAELQHRLDAPAAEQPSGAAQAASEGTNGHPAPGGFGAGSEAMDIDNEAAAQAPDEFMHSLQHSKEAVALQLHDIWWREYQVLPFRTHPEMNASQPGGFIVTGIKIGS</sequence>
<dbReference type="Pfam" id="PF04189">
    <property type="entry name" value="Gcd10p"/>
    <property type="match status" value="1"/>
</dbReference>
<evidence type="ECO:0000256" key="3">
    <source>
        <dbReference type="ARBA" id="ARBA00021704"/>
    </source>
</evidence>
<dbReference type="PANTHER" id="PTHR12945">
    <property type="entry name" value="TRANSLATION INITIATION FACTOR EIF3-RELATED"/>
    <property type="match status" value="1"/>
</dbReference>
<dbReference type="InterPro" id="IPR017423">
    <property type="entry name" value="TRM6"/>
</dbReference>
<evidence type="ECO:0000313" key="8">
    <source>
        <dbReference type="EMBL" id="KAK9868293.1"/>
    </source>
</evidence>
<proteinExistence type="inferred from homology"/>
<evidence type="ECO:0000256" key="5">
    <source>
        <dbReference type="ARBA" id="ARBA00023242"/>
    </source>
</evidence>
<evidence type="ECO:0000313" key="9">
    <source>
        <dbReference type="Proteomes" id="UP001485043"/>
    </source>
</evidence>
<dbReference type="PANTHER" id="PTHR12945:SF0">
    <property type="entry name" value="TRNA (ADENINE(58)-N(1))-METHYLTRANSFERASE NON-CATALYTIC SUBUNIT TRM6"/>
    <property type="match status" value="1"/>
</dbReference>
<dbReference type="Proteomes" id="UP001485043">
    <property type="component" value="Unassembled WGS sequence"/>
</dbReference>
<reference evidence="8 9" key="1">
    <citation type="journal article" date="2024" name="Nat. Commun.">
        <title>Phylogenomics reveals the evolutionary origins of lichenization in chlorophyte algae.</title>
        <authorList>
            <person name="Puginier C."/>
            <person name="Libourel C."/>
            <person name="Otte J."/>
            <person name="Skaloud P."/>
            <person name="Haon M."/>
            <person name="Grisel S."/>
            <person name="Petersen M."/>
            <person name="Berrin J.G."/>
            <person name="Delaux P.M."/>
            <person name="Dal Grande F."/>
            <person name="Keller J."/>
        </authorList>
    </citation>
    <scope>NUCLEOTIDE SEQUENCE [LARGE SCALE GENOMIC DNA]</scope>
    <source>
        <strain evidence="8 9">SAG 2523</strain>
    </source>
</reference>
<protein>
    <recommendedName>
        <fullName evidence="3">tRNA (adenine(58)-N(1))-methyltransferase non-catalytic subunit TRM6</fullName>
    </recommendedName>
    <alternativeName>
        <fullName evidence="6">tRNA(m1A58)-methyltransferase subunit TRM6</fullName>
    </alternativeName>
</protein>
<organism evidence="8 9">
    <name type="scientific">Apatococcus fuscideae</name>
    <dbReference type="NCBI Taxonomy" id="2026836"/>
    <lineage>
        <taxon>Eukaryota</taxon>
        <taxon>Viridiplantae</taxon>
        <taxon>Chlorophyta</taxon>
        <taxon>core chlorophytes</taxon>
        <taxon>Trebouxiophyceae</taxon>
        <taxon>Chlorellales</taxon>
        <taxon>Chlorellaceae</taxon>
        <taxon>Apatococcus</taxon>
    </lineage>
</organism>
<comment type="caution">
    <text evidence="8">The sequence shown here is derived from an EMBL/GenBank/DDBJ whole genome shotgun (WGS) entry which is preliminary data.</text>
</comment>
<evidence type="ECO:0000256" key="2">
    <source>
        <dbReference type="ARBA" id="ARBA00008320"/>
    </source>
</evidence>
<comment type="subcellular location">
    <subcellularLocation>
        <location evidence="1">Nucleus</location>
    </subcellularLocation>
</comment>
<evidence type="ECO:0000256" key="1">
    <source>
        <dbReference type="ARBA" id="ARBA00004123"/>
    </source>
</evidence>
<keyword evidence="9" id="KW-1185">Reference proteome</keyword>
<dbReference type="EMBL" id="JALJOV010000036">
    <property type="protein sequence ID" value="KAK9868293.1"/>
    <property type="molecule type" value="Genomic_DNA"/>
</dbReference>
<dbReference type="GO" id="GO:0031515">
    <property type="term" value="C:tRNA (m1A) methyltransferase complex"/>
    <property type="evidence" value="ECO:0007669"/>
    <property type="project" value="InterPro"/>
</dbReference>